<feature type="transmembrane region" description="Helical" evidence="1">
    <location>
        <begin position="75"/>
        <end position="95"/>
    </location>
</feature>
<reference evidence="2 3" key="1">
    <citation type="submission" date="2017-07" db="EMBL/GenBank/DDBJ databases">
        <title>Draft Genome Sequences of Select Purple Nonsulfur Bacteria.</title>
        <authorList>
            <person name="Lasarre B."/>
            <person name="Mckinlay J.B."/>
        </authorList>
    </citation>
    <scope>NUCLEOTIDE SEQUENCE [LARGE SCALE GENOMIC DNA]</scope>
    <source>
        <strain evidence="2 3">DSM 11907</strain>
    </source>
</reference>
<dbReference type="InterPro" id="IPR046740">
    <property type="entry name" value="DUF6790"/>
</dbReference>
<proteinExistence type="predicted"/>
<dbReference type="Pfam" id="PF20589">
    <property type="entry name" value="DUF6790"/>
    <property type="match status" value="1"/>
</dbReference>
<evidence type="ECO:0000256" key="1">
    <source>
        <dbReference type="SAM" id="Phobius"/>
    </source>
</evidence>
<feature type="transmembrane region" description="Helical" evidence="1">
    <location>
        <begin position="102"/>
        <end position="121"/>
    </location>
</feature>
<keyword evidence="1" id="KW-0812">Transmembrane</keyword>
<gene>
    <name evidence="2" type="ORF">CH338_25185</name>
</gene>
<keyword evidence="1" id="KW-0472">Membrane</keyword>
<evidence type="ECO:0008006" key="4">
    <source>
        <dbReference type="Google" id="ProtNLM"/>
    </source>
</evidence>
<protein>
    <recommendedName>
        <fullName evidence="4">DUF4345 domain-containing protein</fullName>
    </recommendedName>
</protein>
<comment type="caution">
    <text evidence="2">The sequence shown here is derived from an EMBL/GenBank/DDBJ whole genome shotgun (WGS) entry which is preliminary data.</text>
</comment>
<sequence length="159" mass="16448">MVSIVPVASWLAALVVAAVVLLRRPRPLHADVAADVLLRWILVFPVGLMGLWAALGHIAFPAQAAASIGWTPSPFQYEVGVANLGIGLAGLYAAFRGYEARLAVALMMTAFLGGAAVGHVRDIVTAGNLAPGNAGPILVTDIATPLALLLLLAVARRRA</sequence>
<dbReference type="EMBL" id="NPEU01000470">
    <property type="protein sequence ID" value="RAI31840.1"/>
    <property type="molecule type" value="Genomic_DNA"/>
</dbReference>
<dbReference type="AlphaFoldDB" id="A0A327JZ74"/>
<dbReference type="OrthoDB" id="281633at2"/>
<name>A0A327JZ74_9BRAD</name>
<feature type="transmembrane region" description="Helical" evidence="1">
    <location>
        <begin position="36"/>
        <end position="55"/>
    </location>
</feature>
<organism evidence="2 3">
    <name type="scientific">Rhodoplanes elegans</name>
    <dbReference type="NCBI Taxonomy" id="29408"/>
    <lineage>
        <taxon>Bacteria</taxon>
        <taxon>Pseudomonadati</taxon>
        <taxon>Pseudomonadota</taxon>
        <taxon>Alphaproteobacteria</taxon>
        <taxon>Hyphomicrobiales</taxon>
        <taxon>Nitrobacteraceae</taxon>
        <taxon>Rhodoplanes</taxon>
    </lineage>
</organism>
<accession>A0A327JZ74</accession>
<feature type="transmembrane region" description="Helical" evidence="1">
    <location>
        <begin position="6"/>
        <end position="24"/>
    </location>
</feature>
<keyword evidence="3" id="KW-1185">Reference proteome</keyword>
<feature type="transmembrane region" description="Helical" evidence="1">
    <location>
        <begin position="133"/>
        <end position="155"/>
    </location>
</feature>
<evidence type="ECO:0000313" key="2">
    <source>
        <dbReference type="EMBL" id="RAI31840.1"/>
    </source>
</evidence>
<keyword evidence="1" id="KW-1133">Transmembrane helix</keyword>
<evidence type="ECO:0000313" key="3">
    <source>
        <dbReference type="Proteomes" id="UP000248863"/>
    </source>
</evidence>
<dbReference type="RefSeq" id="WP_111359801.1">
    <property type="nucleotide sequence ID" value="NZ_NHSK01000150.1"/>
</dbReference>
<dbReference type="Proteomes" id="UP000248863">
    <property type="component" value="Unassembled WGS sequence"/>
</dbReference>